<dbReference type="Proteomes" id="UP000285092">
    <property type="component" value="Unassembled WGS sequence"/>
</dbReference>
<dbReference type="PANTHER" id="PTHR33204:SF18">
    <property type="entry name" value="TRANSCRIPTIONAL REGULATORY PROTEIN"/>
    <property type="match status" value="1"/>
</dbReference>
<evidence type="ECO:0000259" key="4">
    <source>
        <dbReference type="PROSITE" id="PS51118"/>
    </source>
</evidence>
<dbReference type="InterPro" id="IPR036388">
    <property type="entry name" value="WH-like_DNA-bd_sf"/>
</dbReference>
<dbReference type="PANTHER" id="PTHR33204">
    <property type="entry name" value="TRANSCRIPTIONAL REGULATOR, MARR FAMILY"/>
    <property type="match status" value="1"/>
</dbReference>
<dbReference type="AlphaFoldDB" id="A0A418NJA7"/>
<dbReference type="CDD" id="cd00090">
    <property type="entry name" value="HTH_ARSR"/>
    <property type="match status" value="1"/>
</dbReference>
<keyword evidence="6" id="KW-1185">Reference proteome</keyword>
<dbReference type="GO" id="GO:0003677">
    <property type="term" value="F:DNA binding"/>
    <property type="evidence" value="ECO:0007669"/>
    <property type="project" value="UniProtKB-KW"/>
</dbReference>
<organism evidence="5 6">
    <name type="scientific">Pelagerythrobacter aerophilus</name>
    <dbReference type="NCBI Taxonomy" id="2306995"/>
    <lineage>
        <taxon>Bacteria</taxon>
        <taxon>Pseudomonadati</taxon>
        <taxon>Pseudomonadota</taxon>
        <taxon>Alphaproteobacteria</taxon>
        <taxon>Sphingomonadales</taxon>
        <taxon>Erythrobacteraceae</taxon>
        <taxon>Pelagerythrobacter</taxon>
    </lineage>
</organism>
<keyword evidence="2" id="KW-0238">DNA-binding</keyword>
<dbReference type="InterPro" id="IPR011991">
    <property type="entry name" value="ArsR-like_HTH"/>
</dbReference>
<gene>
    <name evidence="5" type="ORF">D2V04_04415</name>
</gene>
<dbReference type="OrthoDB" id="9782219at2"/>
<keyword evidence="3" id="KW-0804">Transcription</keyword>
<dbReference type="InterPro" id="IPR036390">
    <property type="entry name" value="WH_DNA-bd_sf"/>
</dbReference>
<accession>A0A418NJA7</accession>
<evidence type="ECO:0000256" key="3">
    <source>
        <dbReference type="ARBA" id="ARBA00023163"/>
    </source>
</evidence>
<reference evidence="5 6" key="1">
    <citation type="submission" date="2018-08" db="EMBL/GenBank/DDBJ databases">
        <title>Altererythrobacter sp.Ery1 and Ery12, the genome sequencing of novel strains in genus Alterythrobacter.</title>
        <authorList>
            <person name="Cheng H."/>
            <person name="Wu Y.-H."/>
            <person name="Fang C."/>
            <person name="Xu X.-W."/>
        </authorList>
    </citation>
    <scope>NUCLEOTIDE SEQUENCE [LARGE SCALE GENOMIC DNA]</scope>
    <source>
        <strain evidence="5 6">Ery1</strain>
    </source>
</reference>
<dbReference type="RefSeq" id="WP_119512084.1">
    <property type="nucleotide sequence ID" value="NZ_QXFK01000014.1"/>
</dbReference>
<dbReference type="EMBL" id="QXFK01000014">
    <property type="protein sequence ID" value="RIV79252.1"/>
    <property type="molecule type" value="Genomic_DNA"/>
</dbReference>
<dbReference type="Gene3D" id="1.10.10.10">
    <property type="entry name" value="Winged helix-like DNA-binding domain superfamily/Winged helix DNA-binding domain"/>
    <property type="match status" value="1"/>
</dbReference>
<evidence type="ECO:0000313" key="5">
    <source>
        <dbReference type="EMBL" id="RIV79252.1"/>
    </source>
</evidence>
<keyword evidence="1" id="KW-0805">Transcription regulation</keyword>
<sequence length="231" mass="24928">MKLQKETDTAKSPHGKWYGDACGTAFAMELVGERWSLLIVRELMLGARRFSDIRTALPGISAKVLTERLGSLEEAGVLVRRQLPPPVKAQVYELTEWGYAAEPLIQEAGRWAAQSSAHDPTLPLSNVSLMLSMRTMVDKARIGEIEGTIGFAIGEDGFVAEPGEGVLPIRRGDPDEADAIFRAPIAAVIAGGLYAGVPWEELERGAGLSIEGDRDLALRYAGMFGLPPKLA</sequence>
<dbReference type="Pfam" id="PF01638">
    <property type="entry name" value="HxlR"/>
    <property type="match status" value="1"/>
</dbReference>
<dbReference type="InterPro" id="IPR002577">
    <property type="entry name" value="HTH_HxlR"/>
</dbReference>
<dbReference type="GO" id="GO:0006355">
    <property type="term" value="P:regulation of DNA-templated transcription"/>
    <property type="evidence" value="ECO:0007669"/>
    <property type="project" value="UniProtKB-ARBA"/>
</dbReference>
<evidence type="ECO:0000313" key="6">
    <source>
        <dbReference type="Proteomes" id="UP000285092"/>
    </source>
</evidence>
<comment type="caution">
    <text evidence="5">The sequence shown here is derived from an EMBL/GenBank/DDBJ whole genome shotgun (WGS) entry which is preliminary data.</text>
</comment>
<dbReference type="PROSITE" id="PS51118">
    <property type="entry name" value="HTH_HXLR"/>
    <property type="match status" value="1"/>
</dbReference>
<dbReference type="SUPFAM" id="SSF46785">
    <property type="entry name" value="Winged helix' DNA-binding domain"/>
    <property type="match status" value="1"/>
</dbReference>
<feature type="domain" description="HTH hxlR-type" evidence="4">
    <location>
        <begin position="22"/>
        <end position="120"/>
    </location>
</feature>
<name>A0A418NJA7_9SPHN</name>
<evidence type="ECO:0000256" key="2">
    <source>
        <dbReference type="ARBA" id="ARBA00023125"/>
    </source>
</evidence>
<proteinExistence type="predicted"/>
<evidence type="ECO:0000256" key="1">
    <source>
        <dbReference type="ARBA" id="ARBA00023015"/>
    </source>
</evidence>
<protein>
    <submittedName>
        <fullName evidence="5">Transcriptional regulator</fullName>
    </submittedName>
</protein>